<dbReference type="InterPro" id="IPR010985">
    <property type="entry name" value="Ribbon_hlx_hlx"/>
</dbReference>
<evidence type="ECO:0000313" key="4">
    <source>
        <dbReference type="Proteomes" id="UP000056968"/>
    </source>
</evidence>
<dbReference type="SUPFAM" id="SSF47598">
    <property type="entry name" value="Ribbon-helix-helix"/>
    <property type="match status" value="1"/>
</dbReference>
<dbReference type="PANTHER" id="PTHR36582:SF2">
    <property type="entry name" value="ANTITOXIN PARD"/>
    <property type="match status" value="1"/>
</dbReference>
<organism evidence="3 4">
    <name type="scientific">Sphingobium baderi</name>
    <dbReference type="NCBI Taxonomy" id="1332080"/>
    <lineage>
        <taxon>Bacteria</taxon>
        <taxon>Pseudomonadati</taxon>
        <taxon>Pseudomonadota</taxon>
        <taxon>Alphaproteobacteria</taxon>
        <taxon>Sphingomonadales</taxon>
        <taxon>Sphingomonadaceae</taxon>
        <taxon>Sphingobium</taxon>
    </lineage>
</organism>
<gene>
    <name evidence="3" type="ORF">ATN00_00765</name>
</gene>
<dbReference type="CDD" id="cd22231">
    <property type="entry name" value="RHH_NikR_HicB-like"/>
    <property type="match status" value="1"/>
</dbReference>
<dbReference type="GO" id="GO:0006355">
    <property type="term" value="P:regulation of DNA-templated transcription"/>
    <property type="evidence" value="ECO:0007669"/>
    <property type="project" value="InterPro"/>
</dbReference>
<evidence type="ECO:0000313" key="3">
    <source>
        <dbReference type="EMBL" id="ALR22279.1"/>
    </source>
</evidence>
<reference evidence="3 4" key="1">
    <citation type="submission" date="2015-11" db="EMBL/GenBank/DDBJ databases">
        <title>A Two-component Flavoprotein Monooxygenase System MeaXY Responsible for para-Hydroxylation of 2-Methyl-6-ethylaniline and 2,6-Diethylaniline in Sphingobium baderi DE-13.</title>
        <authorList>
            <person name="Cheng M."/>
            <person name="Meng Q."/>
            <person name="Yang Y."/>
            <person name="Chu C."/>
            <person name="Yan X."/>
            <person name="He J."/>
            <person name="Li S."/>
        </authorList>
    </citation>
    <scope>NUCLEOTIDE SEQUENCE [LARGE SCALE GENOMIC DNA]</scope>
    <source>
        <strain evidence="3 4">DE-13</strain>
    </source>
</reference>
<dbReference type="KEGG" id="sbd:ATN00_00765"/>
<evidence type="ECO:0000256" key="2">
    <source>
        <dbReference type="ARBA" id="ARBA00022649"/>
    </source>
</evidence>
<dbReference type="InterPro" id="IPR022789">
    <property type="entry name" value="ParD"/>
</dbReference>
<accession>A0A0S3F3V1</accession>
<comment type="similarity">
    <text evidence="1">Belongs to the ParD antitoxin family.</text>
</comment>
<dbReference type="PANTHER" id="PTHR36582">
    <property type="entry name" value="ANTITOXIN PARD"/>
    <property type="match status" value="1"/>
</dbReference>
<dbReference type="Proteomes" id="UP000056968">
    <property type="component" value="Chromosome"/>
</dbReference>
<proteinExistence type="inferred from homology"/>
<dbReference type="AlphaFoldDB" id="A0A0S3F3V1"/>
<keyword evidence="2" id="KW-1277">Toxin-antitoxin system</keyword>
<dbReference type="Gene3D" id="6.10.10.120">
    <property type="entry name" value="Antitoxin ParD1-like"/>
    <property type="match status" value="1"/>
</dbReference>
<name>A0A0S3F3V1_9SPHN</name>
<dbReference type="STRING" id="1332080.ATN00_00765"/>
<sequence length="89" mass="10147">MNVSLPDPMRDYVQSRIDSGHYASVSDYVRDLIRRDQSEVVDEERWLKELDASIEEGLKEMEAGGGHDLDEACDAIIANLRDTADRKQH</sequence>
<dbReference type="EMBL" id="CP013264">
    <property type="protein sequence ID" value="ALR22279.1"/>
    <property type="molecule type" value="Genomic_DNA"/>
</dbReference>
<evidence type="ECO:0000256" key="1">
    <source>
        <dbReference type="ARBA" id="ARBA00008580"/>
    </source>
</evidence>
<keyword evidence="4" id="KW-1185">Reference proteome</keyword>
<protein>
    <submittedName>
        <fullName evidence="3">ParD protein (Antitoxin to ParE)</fullName>
    </submittedName>
</protein>
<dbReference type="InterPro" id="IPR038296">
    <property type="entry name" value="ParD_sf"/>
</dbReference>
<dbReference type="NCBIfam" id="TIGR02606">
    <property type="entry name" value="antidote_CC2985"/>
    <property type="match status" value="1"/>
</dbReference>